<keyword evidence="9" id="KW-1185">Reference proteome</keyword>
<keyword evidence="1" id="KW-0479">Metal-binding</keyword>
<feature type="compositionally biased region" description="Polar residues" evidence="6">
    <location>
        <begin position="214"/>
        <end position="225"/>
    </location>
</feature>
<dbReference type="Proteomes" id="UP001152747">
    <property type="component" value="Unassembled WGS sequence"/>
</dbReference>
<evidence type="ECO:0000256" key="4">
    <source>
        <dbReference type="ARBA" id="ARBA00023015"/>
    </source>
</evidence>
<protein>
    <recommendedName>
        <fullName evidence="7">JmjC domain-containing protein</fullName>
    </recommendedName>
</protein>
<name>A0A9P1J4R6_9PELO</name>
<dbReference type="GO" id="GO:0016491">
    <property type="term" value="F:oxidoreductase activity"/>
    <property type="evidence" value="ECO:0007669"/>
    <property type="project" value="UniProtKB-KW"/>
</dbReference>
<reference evidence="8" key="1">
    <citation type="submission" date="2022-11" db="EMBL/GenBank/DDBJ databases">
        <authorList>
            <person name="Kikuchi T."/>
        </authorList>
    </citation>
    <scope>NUCLEOTIDE SEQUENCE</scope>
    <source>
        <strain evidence="8">PS1010</strain>
    </source>
</reference>
<gene>
    <name evidence="8" type="ORF">CAMP_LOCUS19163</name>
</gene>
<feature type="region of interest" description="Disordered" evidence="6">
    <location>
        <begin position="891"/>
        <end position="929"/>
    </location>
</feature>
<dbReference type="EMBL" id="CANHGI010000006">
    <property type="protein sequence ID" value="CAI5456526.1"/>
    <property type="molecule type" value="Genomic_DNA"/>
</dbReference>
<feature type="domain" description="JmjC" evidence="7">
    <location>
        <begin position="636"/>
        <end position="794"/>
    </location>
</feature>
<dbReference type="PROSITE" id="PS51184">
    <property type="entry name" value="JMJC"/>
    <property type="match status" value="1"/>
</dbReference>
<comment type="caution">
    <text evidence="8">The sequence shown here is derived from an EMBL/GenBank/DDBJ whole genome shotgun (WGS) entry which is preliminary data.</text>
</comment>
<dbReference type="GO" id="GO:0046872">
    <property type="term" value="F:metal ion binding"/>
    <property type="evidence" value="ECO:0007669"/>
    <property type="project" value="UniProtKB-KW"/>
</dbReference>
<feature type="compositionally biased region" description="Basic residues" evidence="6">
    <location>
        <begin position="891"/>
        <end position="901"/>
    </location>
</feature>
<feature type="region of interest" description="Disordered" evidence="6">
    <location>
        <begin position="69"/>
        <end position="333"/>
    </location>
</feature>
<evidence type="ECO:0000313" key="9">
    <source>
        <dbReference type="Proteomes" id="UP001152747"/>
    </source>
</evidence>
<dbReference type="AlphaFoldDB" id="A0A9P1J4R6"/>
<feature type="compositionally biased region" description="Basic residues" evidence="6">
    <location>
        <begin position="85"/>
        <end position="101"/>
    </location>
</feature>
<dbReference type="Pfam" id="PF13621">
    <property type="entry name" value="Cupin_8"/>
    <property type="match status" value="1"/>
</dbReference>
<evidence type="ECO:0000256" key="2">
    <source>
        <dbReference type="ARBA" id="ARBA00023002"/>
    </source>
</evidence>
<dbReference type="SUPFAM" id="SSF51197">
    <property type="entry name" value="Clavaminate synthase-like"/>
    <property type="match status" value="1"/>
</dbReference>
<sequence>MVLQVRGFRRFDIRQLASTLPPRHLGDEVRRISTIRQTDNSTLLLPPRHLGDEVKSKNEGSGIFTRTRARSVVKSTPAEASQTGSRKRAKSVAPVSHKRQKVAASPAPENEVSMRITRSRAQTPAPEIELSRRSTRSRAQTPGTFSTTPRSTRRSKADQSIAAISAQDIEGSRRITRSRAQTPAPESELSRRMPRIRAQTPAPENESSRRKTRSQSQNSGANTVASSSGSTRRSRADQSIAAISAQESETSRRKTRSQSQNPGANTVSSSSRSTRRSRADQSIAESPAQDSDVSRRMTTRSKSQNPGANTVSSSSGSTRTSKADNSVALNAGPDVATQSSSYALLKARATQRADELLAEVTALRVEWENAFNKTLAICDKMVDDMKKMQRRSASVCAKTPAPQSTSAAAGSVGRYSRDLSAPPVIESIVARSSRSRARTPSPQNLPSSSGPISVPKSGKASKVPPIHLPIRDDSPTQRRSRSKSVVKKSQETQVPQASTGKTAEQLRQLERLKKAVASLNKKNLDLLPLFLEPSEEEIEYVENGYELEKILIEKGGVEYYDKIYIVKNKQGLGIKTPDANFNVQNVCDLLGADYVMKVIDVETQLTEEMDLGTFTKEMLKKKGREKTLNSISLEFTNLPQLKPMFEPPRMVKDLSMSEKLIDMDKLERRLQPAVSNYLLVGMSDSFTNAHFDFGASNVFYNIVNGMKVFLAAPPTEKNLKAIAEFEQREDRKQWLFDTMLEEVRIFELEAGMTLLMPGGWLHNVFTAKDSVVYGGNYLQINQIDMQFKIHAIEQDLIRKEILDYGLTFPNFELIQIRVLKYVLLPRLVDANSQKMDMEKSDRIGWKAISQIIEHQTKLLDIERTRRAKRMIGEYERIFVEVGDELRKQVKLKKSSQMRTRRGSALPTTQRQSSSELRLRGLSCVPGSDK</sequence>
<accession>A0A9P1J4R6</accession>
<feature type="region of interest" description="Disordered" evidence="6">
    <location>
        <begin position="394"/>
        <end position="414"/>
    </location>
</feature>
<feature type="compositionally biased region" description="Polar residues" evidence="6">
    <location>
        <begin position="257"/>
        <end position="267"/>
    </location>
</feature>
<dbReference type="InterPro" id="IPR003347">
    <property type="entry name" value="JmjC_dom"/>
</dbReference>
<keyword evidence="4" id="KW-0805">Transcription regulation</keyword>
<evidence type="ECO:0000256" key="1">
    <source>
        <dbReference type="ARBA" id="ARBA00022723"/>
    </source>
</evidence>
<feature type="compositionally biased region" description="Polar residues" evidence="6">
    <location>
        <begin position="491"/>
        <end position="502"/>
    </location>
</feature>
<dbReference type="PANTHER" id="PTHR23123">
    <property type="entry name" value="PHD/F-BOX CONTAINING PROTEIN"/>
    <property type="match status" value="1"/>
</dbReference>
<evidence type="ECO:0000256" key="5">
    <source>
        <dbReference type="ARBA" id="ARBA00023163"/>
    </source>
</evidence>
<evidence type="ECO:0000256" key="3">
    <source>
        <dbReference type="ARBA" id="ARBA00023004"/>
    </source>
</evidence>
<dbReference type="InterPro" id="IPR041667">
    <property type="entry name" value="Cupin_8"/>
</dbReference>
<dbReference type="Gene3D" id="1.20.58.1360">
    <property type="match status" value="1"/>
</dbReference>
<dbReference type="Gene3D" id="2.60.120.650">
    <property type="entry name" value="Cupin"/>
    <property type="match status" value="1"/>
</dbReference>
<evidence type="ECO:0000256" key="6">
    <source>
        <dbReference type="SAM" id="MobiDB-lite"/>
    </source>
</evidence>
<evidence type="ECO:0000259" key="7">
    <source>
        <dbReference type="PROSITE" id="PS51184"/>
    </source>
</evidence>
<keyword evidence="5" id="KW-0804">Transcription</keyword>
<dbReference type="InterPro" id="IPR050690">
    <property type="entry name" value="JHDM1_Histone_Demethylase"/>
</dbReference>
<organism evidence="8 9">
    <name type="scientific">Caenorhabditis angaria</name>
    <dbReference type="NCBI Taxonomy" id="860376"/>
    <lineage>
        <taxon>Eukaryota</taxon>
        <taxon>Metazoa</taxon>
        <taxon>Ecdysozoa</taxon>
        <taxon>Nematoda</taxon>
        <taxon>Chromadorea</taxon>
        <taxon>Rhabditida</taxon>
        <taxon>Rhabditina</taxon>
        <taxon>Rhabditomorpha</taxon>
        <taxon>Rhabditoidea</taxon>
        <taxon>Rhabditidae</taxon>
        <taxon>Peloderinae</taxon>
        <taxon>Caenorhabditis</taxon>
    </lineage>
</organism>
<keyword evidence="2" id="KW-0560">Oxidoreductase</keyword>
<feature type="region of interest" description="Disordered" evidence="6">
    <location>
        <begin position="430"/>
        <end position="503"/>
    </location>
</feature>
<feature type="compositionally biased region" description="Polar residues" evidence="6">
    <location>
        <begin position="905"/>
        <end position="915"/>
    </location>
</feature>
<proteinExistence type="predicted"/>
<keyword evidence="3" id="KW-0408">Iron</keyword>
<feature type="compositionally biased region" description="Polar residues" evidence="6">
    <location>
        <begin position="300"/>
        <end position="309"/>
    </location>
</feature>
<evidence type="ECO:0000313" key="8">
    <source>
        <dbReference type="EMBL" id="CAI5456526.1"/>
    </source>
</evidence>
<feature type="compositionally biased region" description="Low complexity" evidence="6">
    <location>
        <begin position="310"/>
        <end position="320"/>
    </location>
</feature>
<dbReference type="SMART" id="SM00558">
    <property type="entry name" value="JmjC"/>
    <property type="match status" value="1"/>
</dbReference>